<protein>
    <submittedName>
        <fullName evidence="3">OTU domain-containing protein 3</fullName>
    </submittedName>
</protein>
<feature type="compositionally biased region" description="Pro residues" evidence="1">
    <location>
        <begin position="174"/>
        <end position="184"/>
    </location>
</feature>
<proteinExistence type="predicted"/>
<feature type="compositionally biased region" description="Polar residues" evidence="1">
    <location>
        <begin position="300"/>
        <end position="316"/>
    </location>
</feature>
<feature type="compositionally biased region" description="Polar residues" evidence="1">
    <location>
        <begin position="241"/>
        <end position="255"/>
    </location>
</feature>
<dbReference type="InterPro" id="IPR038765">
    <property type="entry name" value="Papain-like_cys_pep_sf"/>
</dbReference>
<keyword evidence="4" id="KW-1185">Reference proteome</keyword>
<dbReference type="EMBL" id="NBIV01000005">
    <property type="protein sequence ID" value="PXF49446.1"/>
    <property type="molecule type" value="Genomic_DNA"/>
</dbReference>
<dbReference type="GO" id="GO:0016579">
    <property type="term" value="P:protein deubiquitination"/>
    <property type="evidence" value="ECO:0007669"/>
    <property type="project" value="TreeGrafter"/>
</dbReference>
<comment type="caution">
    <text evidence="3">The sequence shown here is derived from an EMBL/GenBank/DDBJ whole genome shotgun (WGS) entry which is preliminary data.</text>
</comment>
<reference evidence="3 4" key="1">
    <citation type="journal article" date="2018" name="Mol. Biol. Evol.">
        <title>Analysis of the draft genome of the red seaweed Gracilariopsis chorda provides insights into genome size evolution in Rhodophyta.</title>
        <authorList>
            <person name="Lee J."/>
            <person name="Yang E.C."/>
            <person name="Graf L."/>
            <person name="Yang J.H."/>
            <person name="Qiu H."/>
            <person name="Zel Zion U."/>
            <person name="Chan C.X."/>
            <person name="Stephens T.G."/>
            <person name="Weber A.P.M."/>
            <person name="Boo G.H."/>
            <person name="Boo S.M."/>
            <person name="Kim K.M."/>
            <person name="Shin Y."/>
            <person name="Jung M."/>
            <person name="Lee S.J."/>
            <person name="Yim H.S."/>
            <person name="Lee J.H."/>
            <person name="Bhattacharya D."/>
            <person name="Yoon H.S."/>
        </authorList>
    </citation>
    <scope>NUCLEOTIDE SEQUENCE [LARGE SCALE GENOMIC DNA]</scope>
    <source>
        <strain evidence="3 4">SKKU-2015</strain>
        <tissue evidence="3">Whole body</tissue>
    </source>
</reference>
<feature type="region of interest" description="Disordered" evidence="1">
    <location>
        <begin position="1"/>
        <end position="20"/>
    </location>
</feature>
<dbReference type="PROSITE" id="PS50802">
    <property type="entry name" value="OTU"/>
    <property type="match status" value="1"/>
</dbReference>
<evidence type="ECO:0000313" key="4">
    <source>
        <dbReference type="Proteomes" id="UP000247409"/>
    </source>
</evidence>
<dbReference type="Gene3D" id="3.90.70.80">
    <property type="match status" value="1"/>
</dbReference>
<feature type="compositionally biased region" description="Basic residues" evidence="1">
    <location>
        <begin position="362"/>
        <end position="373"/>
    </location>
</feature>
<dbReference type="Pfam" id="PF02338">
    <property type="entry name" value="OTU"/>
    <property type="match status" value="1"/>
</dbReference>
<dbReference type="SUPFAM" id="SSF54001">
    <property type="entry name" value="Cysteine proteinases"/>
    <property type="match status" value="1"/>
</dbReference>
<dbReference type="OrthoDB" id="5981at2759"/>
<feature type="region of interest" description="Disordered" evidence="1">
    <location>
        <begin position="236"/>
        <end position="259"/>
    </location>
</feature>
<feature type="region of interest" description="Disordered" evidence="1">
    <location>
        <begin position="357"/>
        <end position="402"/>
    </location>
</feature>
<gene>
    <name evidence="3" type="ORF">BWQ96_00762</name>
</gene>
<feature type="compositionally biased region" description="Pro residues" evidence="1">
    <location>
        <begin position="8"/>
        <end position="17"/>
    </location>
</feature>
<dbReference type="CDD" id="cd22771">
    <property type="entry name" value="OTU_plant_OTU7-like"/>
    <property type="match status" value="1"/>
</dbReference>
<dbReference type="InterPro" id="IPR003323">
    <property type="entry name" value="OTU_dom"/>
</dbReference>
<name>A0A2V3J4U0_9FLOR</name>
<feature type="region of interest" description="Disordered" evidence="1">
    <location>
        <begin position="162"/>
        <end position="223"/>
    </location>
</feature>
<evidence type="ECO:0000256" key="1">
    <source>
        <dbReference type="SAM" id="MobiDB-lite"/>
    </source>
</evidence>
<accession>A0A2V3J4U0</accession>
<dbReference type="GO" id="GO:0004843">
    <property type="term" value="F:cysteine-type deubiquitinase activity"/>
    <property type="evidence" value="ECO:0007669"/>
    <property type="project" value="TreeGrafter"/>
</dbReference>
<feature type="region of interest" description="Disordered" evidence="1">
    <location>
        <begin position="298"/>
        <end position="326"/>
    </location>
</feature>
<dbReference type="Proteomes" id="UP000247409">
    <property type="component" value="Unassembled WGS sequence"/>
</dbReference>
<dbReference type="STRING" id="448386.A0A2V3J4U0"/>
<feature type="domain" description="OTU" evidence="2">
    <location>
        <begin position="36"/>
        <end position="160"/>
    </location>
</feature>
<organism evidence="3 4">
    <name type="scientific">Gracilariopsis chorda</name>
    <dbReference type="NCBI Taxonomy" id="448386"/>
    <lineage>
        <taxon>Eukaryota</taxon>
        <taxon>Rhodophyta</taxon>
        <taxon>Florideophyceae</taxon>
        <taxon>Rhodymeniophycidae</taxon>
        <taxon>Gracilariales</taxon>
        <taxon>Gracilariaceae</taxon>
        <taxon>Gracilariopsis</taxon>
    </lineage>
</organism>
<dbReference type="InterPro" id="IPR050704">
    <property type="entry name" value="Peptidase_C85-like"/>
</dbReference>
<evidence type="ECO:0000313" key="3">
    <source>
        <dbReference type="EMBL" id="PXF49446.1"/>
    </source>
</evidence>
<evidence type="ECO:0000259" key="2">
    <source>
        <dbReference type="PROSITE" id="PS50802"/>
    </source>
</evidence>
<dbReference type="AlphaFoldDB" id="A0A2V3J4U0"/>
<sequence length="418" mass="47460">MGRRQREAPPPQPSPPPPDEELDIAAFSDLLRPKGLSIRDVANDGNCFFRAVSDQLYGCEDEHVNLRQLACDYLQQHADHYQHFIDEEQSFDEYVNEMRNDAVWADNLELQAISMACNVNIRVHQSGKPSYDIRNHPANNARAIHLSYHFAEHYASVRPLHTADLDGPAHHHPLPPPLPRPPSRNEPQQNEPPVEDNSSRTLRFRKKTQQHSVSSLWKRAERAHHDVSAIVEKARRAAKNVESSSRGAKDATSTAHAIDKDMKAARKRLETFAETIAFGRSAHRQRGRKNARESKLRLFTSGSASSENDSCSTQLDEGSDDEERYQSCVHRQTATICDALSAIERNALDALDKLEHLERGSKHSHAKHSKGSKRKEQDTRKKERKERRRRAQESVARGETENLCPANIPRLHELDIAI</sequence>
<dbReference type="PANTHER" id="PTHR12419">
    <property type="entry name" value="OTU DOMAIN CONTAINING PROTEIN"/>
    <property type="match status" value="1"/>
</dbReference>